<protein>
    <submittedName>
        <fullName evidence="2">Serine/threonine-protein kinase RsbT</fullName>
        <ecNumber evidence="2">2.7.11.1</ecNumber>
    </submittedName>
</protein>
<organism evidence="2 3">
    <name type="scientific">Pelotomaculum schinkii</name>
    <dbReference type="NCBI Taxonomy" id="78350"/>
    <lineage>
        <taxon>Bacteria</taxon>
        <taxon>Bacillati</taxon>
        <taxon>Bacillota</taxon>
        <taxon>Clostridia</taxon>
        <taxon>Eubacteriales</taxon>
        <taxon>Desulfotomaculaceae</taxon>
        <taxon>Pelotomaculum</taxon>
    </lineage>
</organism>
<name>A0A4Y7R886_9FIRM</name>
<dbReference type="SMART" id="SM00387">
    <property type="entry name" value="HATPase_c"/>
    <property type="match status" value="1"/>
</dbReference>
<sequence length="137" mass="14876">MSGDAHGEITIDKEIDIIVVRKTVRDAAAKLNFGITDVTRIVTAASELARNVFLYAGSGVMKWRALNSSVAVGMELTFIDHGPGIADLEQVMHEGYSTSGGLGLGLPGSRRLMDELEITSQVGKGTTVIIKKWRRRY</sequence>
<dbReference type="Proteomes" id="UP000298324">
    <property type="component" value="Unassembled WGS sequence"/>
</dbReference>
<dbReference type="CDD" id="cd16934">
    <property type="entry name" value="HATPase_RsbT-like"/>
    <property type="match status" value="1"/>
</dbReference>
<dbReference type="EMBL" id="QFGA01000003">
    <property type="protein sequence ID" value="TEB04992.1"/>
    <property type="molecule type" value="Genomic_DNA"/>
</dbReference>
<keyword evidence="2" id="KW-0418">Kinase</keyword>
<proteinExistence type="predicted"/>
<feature type="domain" description="Histidine kinase/HSP90-like ATPase" evidence="1">
    <location>
        <begin position="36"/>
        <end position="136"/>
    </location>
</feature>
<dbReference type="RefSeq" id="WP_134218143.1">
    <property type="nucleotide sequence ID" value="NZ_QFGA01000003.1"/>
</dbReference>
<dbReference type="Pfam" id="PF02518">
    <property type="entry name" value="HATPase_c"/>
    <property type="match status" value="1"/>
</dbReference>
<keyword evidence="3" id="KW-1185">Reference proteome</keyword>
<dbReference type="InterPro" id="IPR003594">
    <property type="entry name" value="HATPase_dom"/>
</dbReference>
<evidence type="ECO:0000259" key="1">
    <source>
        <dbReference type="SMART" id="SM00387"/>
    </source>
</evidence>
<dbReference type="EC" id="2.7.11.1" evidence="2"/>
<dbReference type="SUPFAM" id="SSF55874">
    <property type="entry name" value="ATPase domain of HSP90 chaperone/DNA topoisomerase II/histidine kinase"/>
    <property type="match status" value="1"/>
</dbReference>
<evidence type="ECO:0000313" key="2">
    <source>
        <dbReference type="EMBL" id="TEB04992.1"/>
    </source>
</evidence>
<dbReference type="InterPro" id="IPR036890">
    <property type="entry name" value="HATPase_C_sf"/>
</dbReference>
<dbReference type="Gene3D" id="3.30.565.10">
    <property type="entry name" value="Histidine kinase-like ATPase, C-terminal domain"/>
    <property type="match status" value="1"/>
</dbReference>
<accession>A0A4Y7R886</accession>
<keyword evidence="2" id="KW-0808">Transferase</keyword>
<comment type="caution">
    <text evidence="2">The sequence shown here is derived from an EMBL/GenBank/DDBJ whole genome shotgun (WGS) entry which is preliminary data.</text>
</comment>
<dbReference type="GO" id="GO:0004674">
    <property type="term" value="F:protein serine/threonine kinase activity"/>
    <property type="evidence" value="ECO:0007669"/>
    <property type="project" value="UniProtKB-EC"/>
</dbReference>
<evidence type="ECO:0000313" key="3">
    <source>
        <dbReference type="Proteomes" id="UP000298324"/>
    </source>
</evidence>
<reference evidence="2 3" key="1">
    <citation type="journal article" date="2018" name="Environ. Microbiol.">
        <title>Novel energy conservation strategies and behaviour of Pelotomaculum schinkii driving syntrophic propionate catabolism.</title>
        <authorList>
            <person name="Hidalgo-Ahumada C.A.P."/>
            <person name="Nobu M.K."/>
            <person name="Narihiro T."/>
            <person name="Tamaki H."/>
            <person name="Liu W.T."/>
            <person name="Kamagata Y."/>
            <person name="Stams A.J.M."/>
            <person name="Imachi H."/>
            <person name="Sousa D.Z."/>
        </authorList>
    </citation>
    <scope>NUCLEOTIDE SEQUENCE [LARGE SCALE GENOMIC DNA]</scope>
    <source>
        <strain evidence="2 3">HH</strain>
    </source>
</reference>
<dbReference type="AlphaFoldDB" id="A0A4Y7R886"/>
<gene>
    <name evidence="2" type="primary">rsbT_1</name>
    <name evidence="2" type="ORF">Psch_03755</name>
</gene>